<gene>
    <name evidence="1" type="ORF">SCALOS_LOCUS4348</name>
</gene>
<dbReference type="Proteomes" id="UP000789860">
    <property type="component" value="Unassembled WGS sequence"/>
</dbReference>
<sequence length="72" mass="8337">MLKSFFDNVFSIYLVFQQHGSIGQFDFITLLTNIVASFALFKVAEILTEITMIAFFEDSKGYKYHVFDPKNV</sequence>
<keyword evidence="2" id="KW-1185">Reference proteome</keyword>
<evidence type="ECO:0000313" key="1">
    <source>
        <dbReference type="EMBL" id="CAG8528291.1"/>
    </source>
</evidence>
<comment type="caution">
    <text evidence="1">The sequence shown here is derived from an EMBL/GenBank/DDBJ whole genome shotgun (WGS) entry which is preliminary data.</text>
</comment>
<reference evidence="1" key="1">
    <citation type="submission" date="2021-06" db="EMBL/GenBank/DDBJ databases">
        <authorList>
            <person name="Kallberg Y."/>
            <person name="Tangrot J."/>
            <person name="Rosling A."/>
        </authorList>
    </citation>
    <scope>NUCLEOTIDE SEQUENCE</scope>
    <source>
        <strain evidence="1">AU212A</strain>
    </source>
</reference>
<evidence type="ECO:0000313" key="2">
    <source>
        <dbReference type="Proteomes" id="UP000789860"/>
    </source>
</evidence>
<dbReference type="EMBL" id="CAJVPM010005813">
    <property type="protein sequence ID" value="CAG8528291.1"/>
    <property type="molecule type" value="Genomic_DNA"/>
</dbReference>
<name>A0ACA9LKY8_9GLOM</name>
<proteinExistence type="predicted"/>
<protein>
    <submittedName>
        <fullName evidence="1">1647_t:CDS:1</fullName>
    </submittedName>
</protein>
<organism evidence="1 2">
    <name type="scientific">Scutellospora calospora</name>
    <dbReference type="NCBI Taxonomy" id="85575"/>
    <lineage>
        <taxon>Eukaryota</taxon>
        <taxon>Fungi</taxon>
        <taxon>Fungi incertae sedis</taxon>
        <taxon>Mucoromycota</taxon>
        <taxon>Glomeromycotina</taxon>
        <taxon>Glomeromycetes</taxon>
        <taxon>Diversisporales</taxon>
        <taxon>Gigasporaceae</taxon>
        <taxon>Scutellospora</taxon>
    </lineage>
</organism>
<accession>A0ACA9LKY8</accession>